<evidence type="ECO:0000313" key="2">
    <source>
        <dbReference type="Proteomes" id="UP000420635"/>
    </source>
</evidence>
<dbReference type="InterPro" id="IPR029057">
    <property type="entry name" value="PRTase-like"/>
</dbReference>
<protein>
    <submittedName>
        <fullName evidence="1">Uncharacterized protein</fullName>
    </submittedName>
</protein>
<reference evidence="2" key="1">
    <citation type="submission" date="2019-09" db="EMBL/GenBank/DDBJ databases">
        <title>Distinct polysaccharide growth profiles of human intestinal Prevotella copri isolates.</title>
        <authorList>
            <person name="Fehlner-Peach H."/>
            <person name="Magnabosco C."/>
            <person name="Raghavan V."/>
            <person name="Scher J.U."/>
            <person name="Tett A."/>
            <person name="Cox L.M."/>
            <person name="Gottsegen C."/>
            <person name="Watters A."/>
            <person name="Wiltshire- Gordon J.D."/>
            <person name="Segata N."/>
            <person name="Bonneau R."/>
            <person name="Littman D.R."/>
        </authorList>
    </citation>
    <scope>NUCLEOTIDE SEQUENCE [LARGE SCALE GENOMIC DNA]</scope>
    <source>
        <strain evidence="2">iP54</strain>
    </source>
</reference>
<proteinExistence type="predicted"/>
<dbReference type="SUPFAM" id="SSF53271">
    <property type="entry name" value="PRTase-like"/>
    <property type="match status" value="1"/>
</dbReference>
<sequence>MTENEPIKTVSDGITFLSTGRYYDGINRWVCHKIKEMDKDAINYAARNMAKLIPFSNAVLVPVPGHTGVSSNALLLANAIASYSDVLVADILRGKSRESNYLAKCKNHPLTESQMGFYSVKELPIDCVPIIIDNCVDTGTSAKAAYHALGNKGIVLAYAMSDRLLDDYSNSFRKALTL</sequence>
<dbReference type="EMBL" id="VZBQ01000011">
    <property type="protein sequence ID" value="MQN88506.1"/>
    <property type="molecule type" value="Genomic_DNA"/>
</dbReference>
<accession>A0A646HHL7</accession>
<comment type="caution">
    <text evidence="1">The sequence shown here is derived from an EMBL/GenBank/DDBJ whole genome shotgun (WGS) entry which is preliminary data.</text>
</comment>
<organism evidence="1 2">
    <name type="scientific">Segatella copri</name>
    <dbReference type="NCBI Taxonomy" id="165179"/>
    <lineage>
        <taxon>Bacteria</taxon>
        <taxon>Pseudomonadati</taxon>
        <taxon>Bacteroidota</taxon>
        <taxon>Bacteroidia</taxon>
        <taxon>Bacteroidales</taxon>
        <taxon>Prevotellaceae</taxon>
        <taxon>Segatella</taxon>
    </lineage>
</organism>
<gene>
    <name evidence="1" type="ORF">F7D59_01130</name>
</gene>
<dbReference type="AlphaFoldDB" id="A0A646HHL7"/>
<dbReference type="RefSeq" id="WP_153113203.1">
    <property type="nucleotide sequence ID" value="NZ_VZAS01000077.1"/>
</dbReference>
<evidence type="ECO:0000313" key="1">
    <source>
        <dbReference type="EMBL" id="MQN88506.1"/>
    </source>
</evidence>
<name>A0A646HHL7_9BACT</name>
<dbReference type="Proteomes" id="UP000420635">
    <property type="component" value="Unassembled WGS sequence"/>
</dbReference>